<evidence type="ECO:0000256" key="2">
    <source>
        <dbReference type="ARBA" id="ARBA00006810"/>
    </source>
</evidence>
<dbReference type="NCBIfam" id="TIGR01131">
    <property type="entry name" value="ATP_synt_6_or_A"/>
    <property type="match status" value="1"/>
</dbReference>
<evidence type="ECO:0000313" key="14">
    <source>
        <dbReference type="EMBL" id="HJD97082.1"/>
    </source>
</evidence>
<sequence length="240" mass="26673">MAASGLAHPLLLSTVFHMDEITVAGMTIETKYVFFTWLGMAVLLVTGLILRRNISTVPGRLQLFFEVLVDGLEKFILTNLGEKGRRFVPLLVSIFIYVLTMNLLGLIPGCDAPTANLNTTISIALCVFLYYNYVGIRTWGAGYIHHFTGSSKPLIPLMFPIEVISHLARPLSMSLRLFGNIFAEEMTLIIFFGFGASIYIGVLLGTVPMYFLFLLGKVLQAFILFILSMIYIQGAVEHAH</sequence>
<comment type="function">
    <text evidence="12 13">Key component of the proton channel; it plays a direct role in the translocation of protons across the membrane.</text>
</comment>
<dbReference type="Gene3D" id="1.20.120.220">
    <property type="entry name" value="ATP synthase, F0 complex, subunit A"/>
    <property type="match status" value="1"/>
</dbReference>
<evidence type="ECO:0000256" key="1">
    <source>
        <dbReference type="ARBA" id="ARBA00004141"/>
    </source>
</evidence>
<accession>A0A921DSM1</accession>
<dbReference type="GO" id="GO:0042777">
    <property type="term" value="P:proton motive force-driven plasma membrane ATP synthesis"/>
    <property type="evidence" value="ECO:0007669"/>
    <property type="project" value="TreeGrafter"/>
</dbReference>
<feature type="transmembrane region" description="Helical" evidence="12">
    <location>
        <begin position="34"/>
        <end position="50"/>
    </location>
</feature>
<reference evidence="14" key="1">
    <citation type="journal article" date="2021" name="PeerJ">
        <title>Extensive microbial diversity within the chicken gut microbiome revealed by metagenomics and culture.</title>
        <authorList>
            <person name="Gilroy R."/>
            <person name="Ravi A."/>
            <person name="Getino M."/>
            <person name="Pursley I."/>
            <person name="Horton D.L."/>
            <person name="Alikhan N.F."/>
            <person name="Baker D."/>
            <person name="Gharbi K."/>
            <person name="Hall N."/>
            <person name="Watson M."/>
            <person name="Adriaenssens E.M."/>
            <person name="Foster-Nyarko E."/>
            <person name="Jarju S."/>
            <person name="Secka A."/>
            <person name="Antonio M."/>
            <person name="Oren A."/>
            <person name="Chaudhuri R.R."/>
            <person name="La Ragione R."/>
            <person name="Hildebrand F."/>
            <person name="Pallen M.J."/>
        </authorList>
    </citation>
    <scope>NUCLEOTIDE SEQUENCE</scope>
    <source>
        <strain evidence="14">ChiGjej2B2-19336</strain>
    </source>
</reference>
<dbReference type="PANTHER" id="PTHR42823">
    <property type="entry name" value="ATP SYNTHASE SUBUNIT A, CHLOROPLASTIC"/>
    <property type="match status" value="1"/>
</dbReference>
<protein>
    <recommendedName>
        <fullName evidence="12 13">ATP synthase subunit a</fullName>
    </recommendedName>
    <alternativeName>
        <fullName evidence="12">ATP synthase F0 sector subunit a</fullName>
    </alternativeName>
    <alternativeName>
        <fullName evidence="12">F-ATPase subunit 6</fullName>
    </alternativeName>
</protein>
<comment type="similarity">
    <text evidence="2 12 13">Belongs to the ATPase A chain family.</text>
</comment>
<evidence type="ECO:0000256" key="9">
    <source>
        <dbReference type="ARBA" id="ARBA00023065"/>
    </source>
</evidence>
<dbReference type="RefSeq" id="WP_304121926.1">
    <property type="nucleotide sequence ID" value="NZ_DYZA01000104.1"/>
</dbReference>
<evidence type="ECO:0000256" key="3">
    <source>
        <dbReference type="ARBA" id="ARBA00022448"/>
    </source>
</evidence>
<evidence type="ECO:0000313" key="15">
    <source>
        <dbReference type="Proteomes" id="UP000698963"/>
    </source>
</evidence>
<dbReference type="GO" id="GO:0045259">
    <property type="term" value="C:proton-transporting ATP synthase complex"/>
    <property type="evidence" value="ECO:0007669"/>
    <property type="project" value="UniProtKB-KW"/>
</dbReference>
<dbReference type="GO" id="GO:0005886">
    <property type="term" value="C:plasma membrane"/>
    <property type="evidence" value="ECO:0007669"/>
    <property type="project" value="UniProtKB-SubCell"/>
</dbReference>
<evidence type="ECO:0000256" key="7">
    <source>
        <dbReference type="ARBA" id="ARBA00022781"/>
    </source>
</evidence>
<dbReference type="HAMAP" id="MF_01393">
    <property type="entry name" value="ATP_synth_a_bact"/>
    <property type="match status" value="1"/>
</dbReference>
<reference evidence="14" key="2">
    <citation type="submission" date="2021-09" db="EMBL/GenBank/DDBJ databases">
        <authorList>
            <person name="Gilroy R."/>
        </authorList>
    </citation>
    <scope>NUCLEOTIDE SEQUENCE</scope>
    <source>
        <strain evidence="14">ChiGjej2B2-19336</strain>
    </source>
</reference>
<keyword evidence="9 12" id="KW-0406">Ion transport</keyword>
<gene>
    <name evidence="12 14" type="primary">atpB</name>
    <name evidence="14" type="ORF">K8W16_05500</name>
</gene>
<evidence type="ECO:0000256" key="13">
    <source>
        <dbReference type="RuleBase" id="RU000483"/>
    </source>
</evidence>
<dbReference type="CDD" id="cd00310">
    <property type="entry name" value="ATP-synt_Fo_a_6"/>
    <property type="match status" value="1"/>
</dbReference>
<dbReference type="PRINTS" id="PR00123">
    <property type="entry name" value="ATPASEA"/>
</dbReference>
<evidence type="ECO:0000256" key="6">
    <source>
        <dbReference type="ARBA" id="ARBA00022692"/>
    </source>
</evidence>
<evidence type="ECO:0000256" key="10">
    <source>
        <dbReference type="ARBA" id="ARBA00023136"/>
    </source>
</evidence>
<keyword evidence="10 12" id="KW-0472">Membrane</keyword>
<keyword evidence="7 12" id="KW-0375">Hydrogen ion transport</keyword>
<keyword evidence="8 12" id="KW-1133">Transmembrane helix</keyword>
<dbReference type="PANTHER" id="PTHR42823:SF3">
    <property type="entry name" value="ATP SYNTHASE SUBUNIT A, CHLOROPLASTIC"/>
    <property type="match status" value="1"/>
</dbReference>
<dbReference type="InterPro" id="IPR023011">
    <property type="entry name" value="ATP_synth_F0_asu_AS"/>
</dbReference>
<dbReference type="InterPro" id="IPR000568">
    <property type="entry name" value="ATP_synth_F0_asu"/>
</dbReference>
<feature type="transmembrane region" description="Helical" evidence="12">
    <location>
        <begin position="87"/>
        <end position="109"/>
    </location>
</feature>
<dbReference type="InterPro" id="IPR045082">
    <property type="entry name" value="ATP_syn_F0_a_bact/chloroplast"/>
</dbReference>
<comment type="caution">
    <text evidence="14">The sequence shown here is derived from an EMBL/GenBank/DDBJ whole genome shotgun (WGS) entry which is preliminary data.</text>
</comment>
<dbReference type="EMBL" id="DYZA01000104">
    <property type="protein sequence ID" value="HJD97082.1"/>
    <property type="molecule type" value="Genomic_DNA"/>
</dbReference>
<evidence type="ECO:0000256" key="4">
    <source>
        <dbReference type="ARBA" id="ARBA00022475"/>
    </source>
</evidence>
<evidence type="ECO:0000256" key="5">
    <source>
        <dbReference type="ARBA" id="ARBA00022547"/>
    </source>
</evidence>
<dbReference type="Pfam" id="PF00119">
    <property type="entry name" value="ATP-synt_A"/>
    <property type="match status" value="1"/>
</dbReference>
<evidence type="ECO:0000256" key="11">
    <source>
        <dbReference type="ARBA" id="ARBA00023310"/>
    </source>
</evidence>
<dbReference type="InterPro" id="IPR035908">
    <property type="entry name" value="F0_ATP_A_sf"/>
</dbReference>
<keyword evidence="11 12" id="KW-0066">ATP synthesis</keyword>
<evidence type="ECO:0000256" key="8">
    <source>
        <dbReference type="ARBA" id="ARBA00022989"/>
    </source>
</evidence>
<feature type="transmembrane region" description="Helical" evidence="12">
    <location>
        <begin position="115"/>
        <end position="134"/>
    </location>
</feature>
<dbReference type="PROSITE" id="PS00449">
    <property type="entry name" value="ATPASE_A"/>
    <property type="match status" value="1"/>
</dbReference>
<feature type="transmembrane region" description="Helical" evidence="12">
    <location>
        <begin position="210"/>
        <end position="232"/>
    </location>
</feature>
<name>A0A921DSM1_9BACT</name>
<dbReference type="SUPFAM" id="SSF81336">
    <property type="entry name" value="F1F0 ATP synthase subunit A"/>
    <property type="match status" value="1"/>
</dbReference>
<keyword evidence="3 12" id="KW-0813">Transport</keyword>
<organism evidence="14 15">
    <name type="scientific">Mailhella massiliensis</name>
    <dbReference type="NCBI Taxonomy" id="1903261"/>
    <lineage>
        <taxon>Bacteria</taxon>
        <taxon>Pseudomonadati</taxon>
        <taxon>Thermodesulfobacteriota</taxon>
        <taxon>Desulfovibrionia</taxon>
        <taxon>Desulfovibrionales</taxon>
        <taxon>Desulfovibrionaceae</taxon>
        <taxon>Mailhella</taxon>
    </lineage>
</organism>
<dbReference type="Proteomes" id="UP000698963">
    <property type="component" value="Unassembled WGS sequence"/>
</dbReference>
<keyword evidence="4 12" id="KW-1003">Cell membrane</keyword>
<comment type="subcellular location">
    <subcellularLocation>
        <location evidence="12 13">Cell membrane</location>
        <topology evidence="12 13">Multi-pass membrane protein</topology>
    </subcellularLocation>
    <subcellularLocation>
        <location evidence="1">Membrane</location>
        <topology evidence="1">Multi-pass membrane protein</topology>
    </subcellularLocation>
</comment>
<proteinExistence type="inferred from homology"/>
<evidence type="ECO:0000256" key="12">
    <source>
        <dbReference type="HAMAP-Rule" id="MF_01393"/>
    </source>
</evidence>
<dbReference type="AlphaFoldDB" id="A0A921DSM1"/>
<feature type="transmembrane region" description="Helical" evidence="12">
    <location>
        <begin position="186"/>
        <end position="204"/>
    </location>
</feature>
<keyword evidence="5 12" id="KW-0138">CF(0)</keyword>
<dbReference type="GO" id="GO:0046933">
    <property type="term" value="F:proton-transporting ATP synthase activity, rotational mechanism"/>
    <property type="evidence" value="ECO:0007669"/>
    <property type="project" value="UniProtKB-UniRule"/>
</dbReference>
<keyword evidence="6 12" id="KW-0812">Transmembrane</keyword>